<evidence type="ECO:0000313" key="5">
    <source>
        <dbReference type="EMBL" id="QBM26899.1"/>
    </source>
</evidence>
<dbReference type="AlphaFoldDB" id="A0A4P6WWM0"/>
<dbReference type="Proteomes" id="UP000293912">
    <property type="component" value="Chromosome"/>
</dbReference>
<feature type="domain" description="HTH araC/xylS-type" evidence="4">
    <location>
        <begin position="205"/>
        <end position="302"/>
    </location>
</feature>
<sequence length="307" mass="34005">MNDFASAAMLRLVAHGLRHQGHAPPPPVAARHGLVALDDKRALLAGLWPSIGPAGLARIGDAIRELPEEPTLRALVLATDPWDLLARWQRLERFVHARHRTRVEALGPGRVRLQHLSLSPGQRPTAAEDVLVFGLLVALCERVAGRPVQARPVGGRHWLRRDGQWRDGPWPQTLHTWELRWDAADVAGDPHPPEAHPASGDRWLEALHTALRADPGRPWRVDDLARVCALSARSLQRHLARRQLCFSGLLTAARVQCAADLLTTSGLSVAEVGYHCGFADQPHFSRQFRQSTAMTPARYRAQFARAD</sequence>
<evidence type="ECO:0000256" key="1">
    <source>
        <dbReference type="ARBA" id="ARBA00023015"/>
    </source>
</evidence>
<dbReference type="KEGG" id="hpse:HPF_04340"/>
<dbReference type="GO" id="GO:0005829">
    <property type="term" value="C:cytosol"/>
    <property type="evidence" value="ECO:0007669"/>
    <property type="project" value="TreeGrafter"/>
</dbReference>
<dbReference type="Pfam" id="PF12833">
    <property type="entry name" value="HTH_18"/>
    <property type="match status" value="1"/>
</dbReference>
<keyword evidence="2" id="KW-0238">DNA-binding</keyword>
<dbReference type="SMART" id="SM00342">
    <property type="entry name" value="HTH_ARAC"/>
    <property type="match status" value="1"/>
</dbReference>
<evidence type="ECO:0000313" key="6">
    <source>
        <dbReference type="Proteomes" id="UP000293912"/>
    </source>
</evidence>
<keyword evidence="6" id="KW-1185">Reference proteome</keyword>
<dbReference type="GO" id="GO:0000976">
    <property type="term" value="F:transcription cis-regulatory region binding"/>
    <property type="evidence" value="ECO:0007669"/>
    <property type="project" value="TreeGrafter"/>
</dbReference>
<keyword evidence="3" id="KW-0804">Transcription</keyword>
<evidence type="ECO:0000259" key="4">
    <source>
        <dbReference type="PROSITE" id="PS01124"/>
    </source>
</evidence>
<dbReference type="PANTHER" id="PTHR47894:SF1">
    <property type="entry name" value="HTH-TYPE TRANSCRIPTIONAL REGULATOR VQSM"/>
    <property type="match status" value="1"/>
</dbReference>
<accession>A0A4P6WWM0</accession>
<dbReference type="InterPro" id="IPR009057">
    <property type="entry name" value="Homeodomain-like_sf"/>
</dbReference>
<dbReference type="GO" id="GO:0003700">
    <property type="term" value="F:DNA-binding transcription factor activity"/>
    <property type="evidence" value="ECO:0007669"/>
    <property type="project" value="InterPro"/>
</dbReference>
<dbReference type="SUPFAM" id="SSF46689">
    <property type="entry name" value="Homeodomain-like"/>
    <property type="match status" value="1"/>
</dbReference>
<keyword evidence="1" id="KW-0805">Transcription regulation</keyword>
<dbReference type="Gene3D" id="1.10.10.60">
    <property type="entry name" value="Homeodomain-like"/>
    <property type="match status" value="1"/>
</dbReference>
<dbReference type="RefSeq" id="WP_133155847.1">
    <property type="nucleotide sequence ID" value="NZ_CP037867.1"/>
</dbReference>
<protein>
    <submittedName>
        <fullName evidence="5">Urease operon transcriptional activator</fullName>
    </submittedName>
</protein>
<dbReference type="PANTHER" id="PTHR47894">
    <property type="entry name" value="HTH-TYPE TRANSCRIPTIONAL REGULATOR GADX"/>
    <property type="match status" value="1"/>
</dbReference>
<dbReference type="InterPro" id="IPR018060">
    <property type="entry name" value="HTH_AraC"/>
</dbReference>
<dbReference type="EMBL" id="CP037867">
    <property type="protein sequence ID" value="QBM26899.1"/>
    <property type="molecule type" value="Genomic_DNA"/>
</dbReference>
<reference evidence="5 6" key="1">
    <citation type="submission" date="2019-03" db="EMBL/GenBank/DDBJ databases">
        <authorList>
            <person name="Sebastian G."/>
            <person name="Baumann P."/>
            <person name="Ruckert C."/>
            <person name="Kalinowski J."/>
            <person name="Nebel B."/>
            <person name="Takors R."/>
            <person name="Blombach B."/>
        </authorList>
    </citation>
    <scope>NUCLEOTIDE SEQUENCE [LARGE SCALE GENOMIC DNA]</scope>
    <source>
        <strain evidence="5 6">DSM 1084</strain>
    </source>
</reference>
<proteinExistence type="predicted"/>
<dbReference type="InterPro" id="IPR018062">
    <property type="entry name" value="HTH_AraC-typ_CS"/>
</dbReference>
<evidence type="ECO:0000256" key="2">
    <source>
        <dbReference type="ARBA" id="ARBA00023125"/>
    </source>
</evidence>
<organism evidence="5 6">
    <name type="scientific">Hydrogenophaga pseudoflava</name>
    <name type="common">Pseudomonas carboxydoflava</name>
    <dbReference type="NCBI Taxonomy" id="47421"/>
    <lineage>
        <taxon>Bacteria</taxon>
        <taxon>Pseudomonadati</taxon>
        <taxon>Pseudomonadota</taxon>
        <taxon>Betaproteobacteria</taxon>
        <taxon>Burkholderiales</taxon>
        <taxon>Comamonadaceae</taxon>
        <taxon>Hydrogenophaga</taxon>
    </lineage>
</organism>
<evidence type="ECO:0000256" key="3">
    <source>
        <dbReference type="ARBA" id="ARBA00023163"/>
    </source>
</evidence>
<name>A0A4P6WWM0_HYDPS</name>
<dbReference type="PROSITE" id="PS01124">
    <property type="entry name" value="HTH_ARAC_FAMILY_2"/>
    <property type="match status" value="1"/>
</dbReference>
<dbReference type="InterPro" id="IPR020449">
    <property type="entry name" value="Tscrpt_reg_AraC-type_HTH"/>
</dbReference>
<dbReference type="PROSITE" id="PS00041">
    <property type="entry name" value="HTH_ARAC_FAMILY_1"/>
    <property type="match status" value="1"/>
</dbReference>
<dbReference type="PRINTS" id="PR00032">
    <property type="entry name" value="HTHARAC"/>
</dbReference>
<gene>
    <name evidence="5" type="primary">ureR1</name>
    <name evidence="5" type="ORF">HPF_04340</name>
</gene>